<reference evidence="2 3" key="1">
    <citation type="submission" date="2019-04" db="EMBL/GenBank/DDBJ databases">
        <title>Draft genome sequences of Streptomyces avermitilis NBRC 14893.</title>
        <authorList>
            <person name="Komaki H."/>
            <person name="Tamura T."/>
            <person name="Hosoyama A."/>
        </authorList>
    </citation>
    <scope>NUCLEOTIDE SEQUENCE [LARGE SCALE GENOMIC DNA]</scope>
    <source>
        <strain evidence="2 3">NBRC 14893</strain>
    </source>
</reference>
<accession>A0A4D4MEQ0</accession>
<dbReference type="Proteomes" id="UP000302139">
    <property type="component" value="Unassembled WGS sequence"/>
</dbReference>
<dbReference type="EMBL" id="BJHX01000003">
    <property type="protein sequence ID" value="GDY69827.1"/>
    <property type="molecule type" value="Genomic_DNA"/>
</dbReference>
<dbReference type="AlphaFoldDB" id="A0A4D4MEQ0"/>
<sequence length="55" mass="5862">MATGPGPVPSRKRDEHNTTPTARTLNLKASLDALDETELRLVQQAIGEAATGEEC</sequence>
<evidence type="ECO:0000313" key="3">
    <source>
        <dbReference type="Proteomes" id="UP000302139"/>
    </source>
</evidence>
<proteinExistence type="predicted"/>
<feature type="region of interest" description="Disordered" evidence="1">
    <location>
        <begin position="1"/>
        <end position="25"/>
    </location>
</feature>
<gene>
    <name evidence="2" type="ORF">SAV14893_092200</name>
</gene>
<evidence type="ECO:0000313" key="2">
    <source>
        <dbReference type="EMBL" id="GDY69827.1"/>
    </source>
</evidence>
<name>A0A4D4MEQ0_STRAX</name>
<protein>
    <submittedName>
        <fullName evidence="2">Uncharacterized protein</fullName>
    </submittedName>
</protein>
<organism evidence="2 3">
    <name type="scientific">Streptomyces avermitilis</name>
    <dbReference type="NCBI Taxonomy" id="33903"/>
    <lineage>
        <taxon>Bacteria</taxon>
        <taxon>Bacillati</taxon>
        <taxon>Actinomycetota</taxon>
        <taxon>Actinomycetes</taxon>
        <taxon>Kitasatosporales</taxon>
        <taxon>Streptomycetaceae</taxon>
        <taxon>Streptomyces</taxon>
    </lineage>
</organism>
<comment type="caution">
    <text evidence="2">The sequence shown here is derived from an EMBL/GenBank/DDBJ whole genome shotgun (WGS) entry which is preliminary data.</text>
</comment>
<evidence type="ECO:0000256" key="1">
    <source>
        <dbReference type="SAM" id="MobiDB-lite"/>
    </source>
</evidence>